<protein>
    <submittedName>
        <fullName evidence="4">Alpha/beta hydrolase</fullName>
    </submittedName>
</protein>
<feature type="chain" id="PRO_5037484872" evidence="2">
    <location>
        <begin position="21"/>
        <end position="310"/>
    </location>
</feature>
<dbReference type="Proteomes" id="UP000622475">
    <property type="component" value="Unassembled WGS sequence"/>
</dbReference>
<accession>A0A929PYB4</accession>
<sequence>MLKQLFLIFFAISIAHTATAQVTHRYKDHIFNDISVTKDLTYFVGAPKADKKSYLFDLYTPNVDTAKKRPLMIWMHGGGFKFGSKTSKGVKVWADDFAKRGYVCVSINYRLSKHNPLFNFDTLMKATFYATQDAKRAIAYFRNNAAKYGIDPDKIVLGGNSAGGMMALHAAYTKNNELGRMAHLSDQEIQRVGMPNQPIFAVINYWGAIFNLDWLSNAKTPIIAVHGSEDGLVPIRHKDAPLHGSLDIYDRAEKLKIPNTLKVYEGYSHELQKSFNPLFEGPHAKKRWLESAQFTADYLYSMMYPAKAKR</sequence>
<evidence type="ECO:0000256" key="2">
    <source>
        <dbReference type="SAM" id="SignalP"/>
    </source>
</evidence>
<feature type="domain" description="BD-FAE-like" evidence="3">
    <location>
        <begin position="57"/>
        <end position="206"/>
    </location>
</feature>
<dbReference type="Pfam" id="PF20434">
    <property type="entry name" value="BD-FAE"/>
    <property type="match status" value="1"/>
</dbReference>
<dbReference type="AlphaFoldDB" id="A0A929PYB4"/>
<organism evidence="4 5">
    <name type="scientific">Mucilaginibacter myungsuensis</name>
    <dbReference type="NCBI Taxonomy" id="649104"/>
    <lineage>
        <taxon>Bacteria</taxon>
        <taxon>Pseudomonadati</taxon>
        <taxon>Bacteroidota</taxon>
        <taxon>Sphingobacteriia</taxon>
        <taxon>Sphingobacteriales</taxon>
        <taxon>Sphingobacteriaceae</taxon>
        <taxon>Mucilaginibacter</taxon>
    </lineage>
</organism>
<keyword evidence="5" id="KW-1185">Reference proteome</keyword>
<name>A0A929PYB4_9SPHI</name>
<dbReference type="InterPro" id="IPR029058">
    <property type="entry name" value="AB_hydrolase_fold"/>
</dbReference>
<proteinExistence type="predicted"/>
<dbReference type="PANTHER" id="PTHR48081">
    <property type="entry name" value="AB HYDROLASE SUPERFAMILY PROTEIN C4A8.06C"/>
    <property type="match status" value="1"/>
</dbReference>
<evidence type="ECO:0000313" key="4">
    <source>
        <dbReference type="EMBL" id="MBE9663275.1"/>
    </source>
</evidence>
<dbReference type="InterPro" id="IPR049492">
    <property type="entry name" value="BD-FAE-like_dom"/>
</dbReference>
<comment type="caution">
    <text evidence="4">The sequence shown here is derived from an EMBL/GenBank/DDBJ whole genome shotgun (WGS) entry which is preliminary data.</text>
</comment>
<keyword evidence="1 4" id="KW-0378">Hydrolase</keyword>
<dbReference type="Gene3D" id="3.40.50.1820">
    <property type="entry name" value="alpha/beta hydrolase"/>
    <property type="match status" value="1"/>
</dbReference>
<reference evidence="4" key="1">
    <citation type="submission" date="2020-10" db="EMBL/GenBank/DDBJ databases">
        <title>Mucilaginibacter mali sp. nov., isolated from rhizosphere soil of apple orchard.</title>
        <authorList>
            <person name="Lee J.-S."/>
            <person name="Kim H.S."/>
            <person name="Kim J.-S."/>
        </authorList>
    </citation>
    <scope>NUCLEOTIDE SEQUENCE</scope>
    <source>
        <strain evidence="4">KCTC 22746</strain>
    </source>
</reference>
<evidence type="ECO:0000259" key="3">
    <source>
        <dbReference type="Pfam" id="PF20434"/>
    </source>
</evidence>
<dbReference type="InterPro" id="IPR050300">
    <property type="entry name" value="GDXG_lipolytic_enzyme"/>
</dbReference>
<feature type="signal peptide" evidence="2">
    <location>
        <begin position="1"/>
        <end position="20"/>
    </location>
</feature>
<dbReference type="EMBL" id="JADFFL010000006">
    <property type="protein sequence ID" value="MBE9663275.1"/>
    <property type="molecule type" value="Genomic_DNA"/>
</dbReference>
<gene>
    <name evidence="4" type="ORF">IRJ16_15410</name>
</gene>
<dbReference type="GO" id="GO:0016787">
    <property type="term" value="F:hydrolase activity"/>
    <property type="evidence" value="ECO:0007669"/>
    <property type="project" value="UniProtKB-KW"/>
</dbReference>
<dbReference type="SUPFAM" id="SSF53474">
    <property type="entry name" value="alpha/beta-Hydrolases"/>
    <property type="match status" value="1"/>
</dbReference>
<dbReference type="RefSeq" id="WP_194112513.1">
    <property type="nucleotide sequence ID" value="NZ_JADFFL010000006.1"/>
</dbReference>
<keyword evidence="2" id="KW-0732">Signal</keyword>
<evidence type="ECO:0000313" key="5">
    <source>
        <dbReference type="Proteomes" id="UP000622475"/>
    </source>
</evidence>
<evidence type="ECO:0000256" key="1">
    <source>
        <dbReference type="ARBA" id="ARBA00022801"/>
    </source>
</evidence>